<organism evidence="4 6">
    <name type="scientific">Enterococcus malodoratus ATCC 43197</name>
    <dbReference type="NCBI Taxonomy" id="1158601"/>
    <lineage>
        <taxon>Bacteria</taxon>
        <taxon>Bacillati</taxon>
        <taxon>Bacillota</taxon>
        <taxon>Bacilli</taxon>
        <taxon>Lactobacillales</taxon>
        <taxon>Enterococcaceae</taxon>
        <taxon>Enterococcus</taxon>
    </lineage>
</organism>
<evidence type="ECO:0000259" key="3">
    <source>
        <dbReference type="Pfam" id="PF05043"/>
    </source>
</evidence>
<evidence type="ECO:0000256" key="2">
    <source>
        <dbReference type="ARBA" id="ARBA00023163"/>
    </source>
</evidence>
<reference evidence="4 6" key="1">
    <citation type="submission" date="2013-02" db="EMBL/GenBank/DDBJ databases">
        <title>The Genome Sequence of Enterococcus malodoratus ATCC_43197.</title>
        <authorList>
            <consortium name="The Broad Institute Genome Sequencing Platform"/>
            <consortium name="The Broad Institute Genome Sequencing Center for Infectious Disease"/>
            <person name="Earl A.M."/>
            <person name="Gilmore M.S."/>
            <person name="Lebreton F."/>
            <person name="Walker B."/>
            <person name="Young S.K."/>
            <person name="Zeng Q."/>
            <person name="Gargeya S."/>
            <person name="Fitzgerald M."/>
            <person name="Haas B."/>
            <person name="Abouelleil A."/>
            <person name="Alvarado L."/>
            <person name="Arachchi H.M."/>
            <person name="Berlin A.M."/>
            <person name="Chapman S.B."/>
            <person name="Dewar J."/>
            <person name="Goldberg J."/>
            <person name="Griggs A."/>
            <person name="Gujja S."/>
            <person name="Hansen M."/>
            <person name="Howarth C."/>
            <person name="Imamovic A."/>
            <person name="Larimer J."/>
            <person name="McCowan C."/>
            <person name="Murphy C."/>
            <person name="Neiman D."/>
            <person name="Pearson M."/>
            <person name="Priest M."/>
            <person name="Roberts A."/>
            <person name="Saif S."/>
            <person name="Shea T."/>
            <person name="Sisk P."/>
            <person name="Sykes S."/>
            <person name="Wortman J."/>
            <person name="Nusbaum C."/>
            <person name="Birren B."/>
        </authorList>
    </citation>
    <scope>NUCLEOTIDE SEQUENCE [LARGE SCALE GENOMIC DNA]</scope>
    <source>
        <strain evidence="4 6">ATCC 43197</strain>
    </source>
</reference>
<evidence type="ECO:0000313" key="4">
    <source>
        <dbReference type="EMBL" id="EOH73492.1"/>
    </source>
</evidence>
<proteinExistence type="predicted"/>
<dbReference type="Pfam" id="PF05043">
    <property type="entry name" value="Mga"/>
    <property type="match status" value="1"/>
</dbReference>
<evidence type="ECO:0000313" key="6">
    <source>
        <dbReference type="Proteomes" id="UP000013783"/>
    </source>
</evidence>
<name>R2NN94_9ENTE</name>
<dbReference type="InterPro" id="IPR007737">
    <property type="entry name" value="Mga_HTH"/>
</dbReference>
<keyword evidence="7" id="KW-1185">Reference proteome</keyword>
<dbReference type="EMBL" id="ASWA01000003">
    <property type="protein sequence ID" value="EOT67250.1"/>
    <property type="molecule type" value="Genomic_DNA"/>
</dbReference>
<dbReference type="EMBL" id="AJAK01000024">
    <property type="protein sequence ID" value="EOH73492.1"/>
    <property type="molecule type" value="Genomic_DNA"/>
</dbReference>
<comment type="caution">
    <text evidence="4">The sequence shown here is derived from an EMBL/GenBank/DDBJ whole genome shotgun (WGS) entry which is preliminary data.</text>
</comment>
<evidence type="ECO:0000313" key="5">
    <source>
        <dbReference type="EMBL" id="EOT67250.1"/>
    </source>
</evidence>
<accession>R2NN94</accession>
<keyword evidence="1" id="KW-0805">Transcription regulation</keyword>
<dbReference type="InterPro" id="IPR050661">
    <property type="entry name" value="BglG_antiterminators"/>
</dbReference>
<evidence type="ECO:0000256" key="1">
    <source>
        <dbReference type="ARBA" id="ARBA00023015"/>
    </source>
</evidence>
<sequence>MRELLDLRYQKKIEMIELIFYSKNHSIAQTELLDALEVTYPTLVATVDKVNLDAKEFGYNDFTIVHSPQQQLFSLEIKEDLGIQFMFSAYLKKSLKFQLLQLLLTESFPTMKILANKMNVSYFSIRQTVKQLNEKLDSRHMSISTDKEVAIVGNELAIRLYYSVLYLFVYGGGEWPFSFIHYFEISKLLADCPKEIYVSGTIDKTLLVHYYTAIHLLRDKKGQFLSDINAPLYSPPLIEEEDTYRSFVLNMKTYLVNANDAYVNYTSSVLISCILAFGNYSTIETPPPFFYLDKRLQDLDFLASIYLFVEQLEQNFLIPFSTIEKNKILYALMSTHYRTLLFEDMNLDLDSSLPVYRALTRHPSKLFKIDYLKQLIRKIMDSNASAYTKLDQTYLEKEYVLILDKYINLSKHTKEIKVAVLSIVSNELLTQEFKANFSAYYNIEVVEEYDRKIDLFISDFLLSKEVIKSLKIKHPIVYVHTKLAEGDYEKLNKQLAEIATNKLKK</sequence>
<dbReference type="RefSeq" id="WP_010742379.1">
    <property type="nucleotide sequence ID" value="NZ_KB946251.1"/>
</dbReference>
<dbReference type="PATRIC" id="fig|1158601.3.peg.3560"/>
<dbReference type="AlphaFoldDB" id="R2NN94"/>
<dbReference type="OrthoDB" id="2172966at2"/>
<feature type="domain" description="Mga helix-turn-helix" evidence="3">
    <location>
        <begin position="83"/>
        <end position="166"/>
    </location>
</feature>
<protein>
    <recommendedName>
        <fullName evidence="3">Mga helix-turn-helix domain-containing protein</fullName>
    </recommendedName>
</protein>
<dbReference type="STRING" id="71451.RV07_GL003342"/>
<gene>
    <name evidence="5" type="ORF">I585_02771</name>
    <name evidence="4" type="ORF">UAI_03589</name>
</gene>
<keyword evidence="2" id="KW-0804">Transcription</keyword>
<dbReference type="Proteomes" id="UP000013783">
    <property type="component" value="Unassembled WGS sequence"/>
</dbReference>
<dbReference type="Proteomes" id="UP000014148">
    <property type="component" value="Unassembled WGS sequence"/>
</dbReference>
<evidence type="ECO:0000313" key="7">
    <source>
        <dbReference type="Proteomes" id="UP000014148"/>
    </source>
</evidence>
<reference evidence="5 7" key="2">
    <citation type="submission" date="2013-03" db="EMBL/GenBank/DDBJ databases">
        <title>The Genome Sequence of Enterococcus malodoratus ATCC_43197 (PacBio/Illumina hybrid assembly).</title>
        <authorList>
            <consortium name="The Broad Institute Genomics Platform"/>
            <consortium name="The Broad Institute Genome Sequencing Center for Infectious Disease"/>
            <person name="Earl A."/>
            <person name="Russ C."/>
            <person name="Gilmore M."/>
            <person name="Surin D."/>
            <person name="Walker B."/>
            <person name="Young S."/>
            <person name="Zeng Q."/>
            <person name="Gargeya S."/>
            <person name="Fitzgerald M."/>
            <person name="Haas B."/>
            <person name="Abouelleil A."/>
            <person name="Allen A.W."/>
            <person name="Alvarado L."/>
            <person name="Arachchi H.M."/>
            <person name="Berlin A.M."/>
            <person name="Chapman S.B."/>
            <person name="Gainer-Dewar J."/>
            <person name="Goldberg J."/>
            <person name="Griggs A."/>
            <person name="Gujja S."/>
            <person name="Hansen M."/>
            <person name="Howarth C."/>
            <person name="Imamovic A."/>
            <person name="Ireland A."/>
            <person name="Larimer J."/>
            <person name="McCowan C."/>
            <person name="Murphy C."/>
            <person name="Pearson M."/>
            <person name="Poon T.W."/>
            <person name="Priest M."/>
            <person name="Roberts A."/>
            <person name="Saif S."/>
            <person name="Shea T."/>
            <person name="Sisk P."/>
            <person name="Sykes S."/>
            <person name="Wortman J."/>
            <person name="Nusbaum C."/>
            <person name="Birren B."/>
        </authorList>
    </citation>
    <scope>NUCLEOTIDE SEQUENCE [LARGE SCALE GENOMIC DNA]</scope>
    <source>
        <strain evidence="5 7">ATCC 43197</strain>
    </source>
</reference>
<dbReference type="eggNOG" id="COG3711">
    <property type="taxonomic scope" value="Bacteria"/>
</dbReference>
<dbReference type="PANTHER" id="PTHR30185:SF12">
    <property type="entry name" value="TRANSCRIPTIONAL REGULATOR MANR"/>
    <property type="match status" value="1"/>
</dbReference>
<dbReference type="PANTHER" id="PTHR30185">
    <property type="entry name" value="CRYPTIC BETA-GLUCOSIDE BGL OPERON ANTITERMINATOR"/>
    <property type="match status" value="1"/>
</dbReference>